<dbReference type="InterPro" id="IPR028087">
    <property type="entry name" value="Tad_N"/>
</dbReference>
<dbReference type="RefSeq" id="WP_047189461.1">
    <property type="nucleotide sequence ID" value="NZ_LCYG01000032.1"/>
</dbReference>
<feature type="transmembrane region" description="Helical" evidence="1">
    <location>
        <begin position="21"/>
        <end position="42"/>
    </location>
</feature>
<evidence type="ECO:0000313" key="4">
    <source>
        <dbReference type="Proteomes" id="UP000035489"/>
    </source>
</evidence>
<dbReference type="STRING" id="1225564.AA309_13165"/>
<keyword evidence="1" id="KW-0812">Transmembrane</keyword>
<gene>
    <name evidence="3" type="ORF">AA309_13165</name>
</gene>
<dbReference type="EMBL" id="LCYG01000032">
    <property type="protein sequence ID" value="KLK92640.1"/>
    <property type="molecule type" value="Genomic_DNA"/>
</dbReference>
<name>A0A0H1RBP1_9HYPH</name>
<proteinExistence type="predicted"/>
<dbReference type="OrthoDB" id="8014659at2"/>
<dbReference type="Pfam" id="PF13400">
    <property type="entry name" value="Tad"/>
    <property type="match status" value="1"/>
</dbReference>
<protein>
    <recommendedName>
        <fullName evidence="2">Putative Flp pilus-assembly TadG-like N-terminal domain-containing protein</fullName>
    </recommendedName>
</protein>
<sequence length="479" mass="51121">MMARQQRFCRFLRRFGSDEQGVAAIYFAAAMPVMIAIFGLSIDLGRYVGMHTELQSLADAAALAAARELDGGDDAIQRATNAARAVMNGAKFAQEWSSDNKIVDLVYAASWSDLAAGNYLNETPGHADSKKAAFVQAITDTASAATTLIRALSSDTEFETMARATAGSTTVACAVQPLFMCLPSSTSGITLTPGMMIRVKEQPGSGWGPGNFGLLDPPNASPNDKQDLLQKGLAASSPNVCYVNALTPVQGSKSGIVKEAFNARFDIWDNNPDADAKIPPGPNNFKGILPTPAGGACVKSNPIDAYPRDGGVMPRDPCFAQAGGCRGNDSPFGTGGWDATTYWNHHHGAGTYTGGFTTRFDVYMAQLGLDSDGRPTRTKPAVTGPEQMGPTCAISKGIGSSEDWQRRVIYAALIDCETNAEWLVGNSTKSPIRNADIGQFFITEPTEQGQEIYLEFVKKITANDDEGKLHHIVQLYPNP</sequence>
<dbReference type="AlphaFoldDB" id="A0A0H1RBP1"/>
<keyword evidence="1" id="KW-0472">Membrane</keyword>
<organism evidence="3 4">
    <name type="scientific">Microvirga vignae</name>
    <dbReference type="NCBI Taxonomy" id="1225564"/>
    <lineage>
        <taxon>Bacteria</taxon>
        <taxon>Pseudomonadati</taxon>
        <taxon>Pseudomonadota</taxon>
        <taxon>Alphaproteobacteria</taxon>
        <taxon>Hyphomicrobiales</taxon>
        <taxon>Methylobacteriaceae</taxon>
        <taxon>Microvirga</taxon>
    </lineage>
</organism>
<feature type="domain" description="Putative Flp pilus-assembly TadG-like N-terminal" evidence="2">
    <location>
        <begin position="21"/>
        <end position="67"/>
    </location>
</feature>
<reference evidence="3 4" key="1">
    <citation type="submission" date="2015-05" db="EMBL/GenBank/DDBJ databases">
        <title>Draft genome sequence of Microvirga vignae strain BR3299, a novel nitrogen fixing bacteria isolated from Brazil semi-aired region.</title>
        <authorList>
            <person name="Zilli J.E."/>
            <person name="Passos S.R."/>
            <person name="Leite J."/>
            <person name="Baldani J.I."/>
            <person name="Xavier G.R."/>
            <person name="Rumjaneck N.G."/>
            <person name="Simoes-Araujo J.L."/>
        </authorList>
    </citation>
    <scope>NUCLEOTIDE SEQUENCE [LARGE SCALE GENOMIC DNA]</scope>
    <source>
        <strain evidence="3 4">BR3299</strain>
    </source>
</reference>
<evidence type="ECO:0000256" key="1">
    <source>
        <dbReference type="SAM" id="Phobius"/>
    </source>
</evidence>
<dbReference type="Proteomes" id="UP000035489">
    <property type="component" value="Unassembled WGS sequence"/>
</dbReference>
<comment type="caution">
    <text evidence="3">The sequence shown here is derived from an EMBL/GenBank/DDBJ whole genome shotgun (WGS) entry which is preliminary data.</text>
</comment>
<evidence type="ECO:0000313" key="3">
    <source>
        <dbReference type="EMBL" id="KLK92640.1"/>
    </source>
</evidence>
<dbReference type="PATRIC" id="fig|1225564.3.peg.3476"/>
<accession>A0A0H1RBP1</accession>
<keyword evidence="4" id="KW-1185">Reference proteome</keyword>
<evidence type="ECO:0000259" key="2">
    <source>
        <dbReference type="Pfam" id="PF13400"/>
    </source>
</evidence>
<keyword evidence="1" id="KW-1133">Transmembrane helix</keyword>